<organism evidence="2 3">
    <name type="scientific">Croceicoccus ponticola</name>
    <dbReference type="NCBI Taxonomy" id="2217664"/>
    <lineage>
        <taxon>Bacteria</taxon>
        <taxon>Pseudomonadati</taxon>
        <taxon>Pseudomonadota</taxon>
        <taxon>Alphaproteobacteria</taxon>
        <taxon>Sphingomonadales</taxon>
        <taxon>Erythrobacteraceae</taxon>
        <taxon>Croceicoccus</taxon>
    </lineage>
</organism>
<dbReference type="GO" id="GO:0035438">
    <property type="term" value="F:cyclic-di-GMP binding"/>
    <property type="evidence" value="ECO:0007669"/>
    <property type="project" value="InterPro"/>
</dbReference>
<dbReference type="OrthoDB" id="7929489at2"/>
<dbReference type="Pfam" id="PF07238">
    <property type="entry name" value="PilZ"/>
    <property type="match status" value="1"/>
</dbReference>
<dbReference type="InterPro" id="IPR009875">
    <property type="entry name" value="PilZ_domain"/>
</dbReference>
<comment type="caution">
    <text evidence="2">The sequence shown here is derived from an EMBL/GenBank/DDBJ whole genome shotgun (WGS) entry which is preliminary data.</text>
</comment>
<protein>
    <recommendedName>
        <fullName evidence="1">PilZ domain-containing protein</fullName>
    </recommendedName>
</protein>
<reference evidence="2 3" key="1">
    <citation type="submission" date="2018-12" db="EMBL/GenBank/DDBJ databases">
        <title>Croceicoccus ponticola sp. nov., a lipolytic bacterium isolated from seawater.</title>
        <authorList>
            <person name="Yoon J.-H."/>
        </authorList>
    </citation>
    <scope>NUCLEOTIDE SEQUENCE [LARGE SCALE GENOMIC DNA]</scope>
    <source>
        <strain evidence="2 3">GM-16</strain>
    </source>
</reference>
<feature type="domain" description="PilZ" evidence="1">
    <location>
        <begin position="10"/>
        <end position="91"/>
    </location>
</feature>
<gene>
    <name evidence="2" type="ORF">EKN06_11925</name>
</gene>
<proteinExistence type="predicted"/>
<evidence type="ECO:0000259" key="1">
    <source>
        <dbReference type="Pfam" id="PF07238"/>
    </source>
</evidence>
<sequence>MLINRHQPDRRSERRSTSVYRPALIQTEHFSGFCMIRDISSAGVNVQAFADIAVGQKVAVEFSDSLRSEGQVIWAKNNLIGIKFHEEIDEDRILCGALQREQEHSDRPLRLDIECDACLSIEGKSIPIRVRDISQRGIKAAASSLSVGDAPVVYLPDLPPKRATVRWTQYGIAGLHFDVPLRYDDLATWAIRLNQDKVD</sequence>
<evidence type="ECO:0000313" key="3">
    <source>
        <dbReference type="Proteomes" id="UP000283003"/>
    </source>
</evidence>
<dbReference type="SUPFAM" id="SSF141371">
    <property type="entry name" value="PilZ domain-like"/>
    <property type="match status" value="1"/>
</dbReference>
<dbReference type="Proteomes" id="UP000283003">
    <property type="component" value="Unassembled WGS sequence"/>
</dbReference>
<keyword evidence="3" id="KW-1185">Reference proteome</keyword>
<dbReference type="EMBL" id="RXOL01000005">
    <property type="protein sequence ID" value="RVQ66040.1"/>
    <property type="molecule type" value="Genomic_DNA"/>
</dbReference>
<evidence type="ECO:0000313" key="2">
    <source>
        <dbReference type="EMBL" id="RVQ66040.1"/>
    </source>
</evidence>
<dbReference type="AlphaFoldDB" id="A0A437GVW0"/>
<accession>A0A437GVW0</accession>
<name>A0A437GVW0_9SPHN</name>